<dbReference type="InterPro" id="IPR041320">
    <property type="entry name" value="CxC1"/>
</dbReference>
<reference evidence="2 3" key="1">
    <citation type="submission" date="2020-12" db="EMBL/GenBank/DDBJ databases">
        <title>Metabolic potential, ecology and presence of endohyphal bacteria is reflected in genomic diversity of Mucoromycotina.</title>
        <authorList>
            <person name="Muszewska A."/>
            <person name="Okrasinska A."/>
            <person name="Steczkiewicz K."/>
            <person name="Drgas O."/>
            <person name="Orlowska M."/>
            <person name="Perlinska-Lenart U."/>
            <person name="Aleksandrzak-Piekarczyk T."/>
            <person name="Szatraj K."/>
            <person name="Zielenkiewicz U."/>
            <person name="Pilsyk S."/>
            <person name="Malc E."/>
            <person name="Mieczkowski P."/>
            <person name="Kruszewska J.S."/>
            <person name="Biernat P."/>
            <person name="Pawlowska J."/>
        </authorList>
    </citation>
    <scope>NUCLEOTIDE SEQUENCE [LARGE SCALE GENOMIC DNA]</scope>
    <source>
        <strain evidence="2 3">CBS 142.35</strain>
    </source>
</reference>
<name>A0A8H7S8X9_9FUNG</name>
<sequence>MPRPRKSHRMKSIKVSDFDLNPYSYGSNNIHDDGGDMDDFDFGDEGGIFVGQDEEREILPTRTNQQKTNSYNQEWDALMPSLAEAYIQRFNDCIIKGQQIPYCVDCHKEEPIALMAHNLLAASPTRPSMAFHLSLLEFYSKLRGYGQTTVQAFRSTLSDIFSYKDRMFIALDGNMQLKRRKLKANDDKKYTNEEFFSADRYQERYENDQEQPGTNECESNFKATTNASYGNARYHESGLVGSICARHDVPLEFTNIFQSGEKFKYALAVLHALLKYPGGKINTIMYDICCRIKNSIKSSFEELRGDDTNFAVSVFHAYAHSMQCQVQYNPRYMKGLGLTDGEGKAK</sequence>
<evidence type="ECO:0000313" key="2">
    <source>
        <dbReference type="EMBL" id="KAG2223648.1"/>
    </source>
</evidence>
<organism evidence="2 3">
    <name type="scientific">Circinella minor</name>
    <dbReference type="NCBI Taxonomy" id="1195481"/>
    <lineage>
        <taxon>Eukaryota</taxon>
        <taxon>Fungi</taxon>
        <taxon>Fungi incertae sedis</taxon>
        <taxon>Mucoromycota</taxon>
        <taxon>Mucoromycotina</taxon>
        <taxon>Mucoromycetes</taxon>
        <taxon>Mucorales</taxon>
        <taxon>Lichtheimiaceae</taxon>
        <taxon>Circinella</taxon>
    </lineage>
</organism>
<accession>A0A8H7S8X9</accession>
<proteinExistence type="predicted"/>
<keyword evidence="3" id="KW-1185">Reference proteome</keyword>
<dbReference type="PANTHER" id="PTHR33096:SF1">
    <property type="entry name" value="CXC1-LIKE CYSTEINE CLUSTER ASSOCIATED WITH KDZ TRANSPOSASES DOMAIN-CONTAINING PROTEIN"/>
    <property type="match status" value="1"/>
</dbReference>
<dbReference type="EMBL" id="JAEPRB010000057">
    <property type="protein sequence ID" value="KAG2223648.1"/>
    <property type="molecule type" value="Genomic_DNA"/>
</dbReference>
<protein>
    <recommendedName>
        <fullName evidence="1">CxC1-like cysteine cluster associated with KDZ transposases domain-containing protein</fullName>
    </recommendedName>
</protein>
<dbReference type="AlphaFoldDB" id="A0A8H7S8X9"/>
<dbReference type="InterPro" id="IPR040521">
    <property type="entry name" value="KDZ"/>
</dbReference>
<dbReference type="OrthoDB" id="2252406at2759"/>
<dbReference type="Pfam" id="PF18758">
    <property type="entry name" value="KDZ"/>
    <property type="match status" value="1"/>
</dbReference>
<comment type="caution">
    <text evidence="2">The sequence shown here is derived from an EMBL/GenBank/DDBJ whole genome shotgun (WGS) entry which is preliminary data.</text>
</comment>
<evidence type="ECO:0000313" key="3">
    <source>
        <dbReference type="Proteomes" id="UP000646827"/>
    </source>
</evidence>
<dbReference type="Proteomes" id="UP000646827">
    <property type="component" value="Unassembled WGS sequence"/>
</dbReference>
<dbReference type="PANTHER" id="PTHR33096">
    <property type="entry name" value="CXC2 DOMAIN-CONTAINING PROTEIN"/>
    <property type="match status" value="1"/>
</dbReference>
<evidence type="ECO:0000259" key="1">
    <source>
        <dbReference type="Pfam" id="PF18802"/>
    </source>
</evidence>
<gene>
    <name evidence="2" type="ORF">INT45_010007</name>
</gene>
<feature type="domain" description="CxC1-like cysteine cluster associated with KDZ transposases" evidence="1">
    <location>
        <begin position="92"/>
        <end position="158"/>
    </location>
</feature>
<dbReference type="Pfam" id="PF18802">
    <property type="entry name" value="CxC1"/>
    <property type="match status" value="1"/>
</dbReference>